<protein>
    <submittedName>
        <fullName evidence="5">COG1565: Uncharacterized conserved protein</fullName>
    </submittedName>
</protein>
<dbReference type="AlphaFoldDB" id="A0A484H5U1"/>
<name>A0A484H5U1_9ZZZZ</name>
<keyword evidence="3" id="KW-0808">Transferase</keyword>
<evidence type="ECO:0000313" key="5">
    <source>
        <dbReference type="EMBL" id="VBB68730.1"/>
    </source>
</evidence>
<dbReference type="PANTHER" id="PTHR12049:SF7">
    <property type="entry name" value="PROTEIN ARGININE METHYLTRANSFERASE NDUFAF7, MITOCHONDRIAL"/>
    <property type="match status" value="1"/>
</dbReference>
<keyword evidence="2" id="KW-0489">Methyltransferase</keyword>
<keyword evidence="4" id="KW-0496">Mitochondrion</keyword>
<evidence type="ECO:0000256" key="1">
    <source>
        <dbReference type="ARBA" id="ARBA00004173"/>
    </source>
</evidence>
<dbReference type="Pfam" id="PF02636">
    <property type="entry name" value="Methyltransf_28"/>
    <property type="match status" value="1"/>
</dbReference>
<evidence type="ECO:0000256" key="4">
    <source>
        <dbReference type="ARBA" id="ARBA00023128"/>
    </source>
</evidence>
<dbReference type="InterPro" id="IPR029063">
    <property type="entry name" value="SAM-dependent_MTases_sf"/>
</dbReference>
<dbReference type="PANTHER" id="PTHR12049">
    <property type="entry name" value="PROTEIN ARGININE METHYLTRANSFERASE NDUFAF7, MITOCHONDRIAL"/>
    <property type="match status" value="1"/>
</dbReference>
<dbReference type="GO" id="GO:0005739">
    <property type="term" value="C:mitochondrion"/>
    <property type="evidence" value="ECO:0007669"/>
    <property type="project" value="UniProtKB-SubCell"/>
</dbReference>
<reference evidence="5" key="1">
    <citation type="submission" date="2018-10" db="EMBL/GenBank/DDBJ databases">
        <authorList>
            <person name="Gruber-Vodicka H."/>
            <person name="Jaeckle O."/>
        </authorList>
    </citation>
    <scope>NUCLEOTIDE SEQUENCE</scope>
</reference>
<evidence type="ECO:0000256" key="3">
    <source>
        <dbReference type="ARBA" id="ARBA00022679"/>
    </source>
</evidence>
<dbReference type="GO" id="GO:0032259">
    <property type="term" value="P:methylation"/>
    <property type="evidence" value="ECO:0007669"/>
    <property type="project" value="UniProtKB-KW"/>
</dbReference>
<dbReference type="GO" id="GO:0035243">
    <property type="term" value="F:protein-arginine omega-N symmetric methyltransferase activity"/>
    <property type="evidence" value="ECO:0007669"/>
    <property type="project" value="TreeGrafter"/>
</dbReference>
<gene>
    <name evidence="5" type="ORF">RIEGSTA812A_PEG_203</name>
</gene>
<sequence>MSEGNVIARLRARICTEGPVTVATFMEEAATAYYAQAAPFGVEGDFVTAPEVSQMFGELVGLWAAVVWQEMGAPAIVHMVELGPGLGTLMNDLLRAVQVVPAFSTALKVHLVETSPRLASLQRQRLGSSVFPLAWHDHFEDVPSGPLLVVANEFLDTLPIHQFERTAEGWRERLVGLASDGRTFRFVPGYISSMPPLSPSVRDAAPVGALAEGSPAMHDVISAVAARLVTHGGAALFIDYGSAISTVGDSLQAVRRHVPYPVLEAPGKTDLTAHVDFAAATATARRAGACIYGPVHQGEWLCRLGLLTRAERLLAQARSGQQAHAVTAGVHRLIGDSTMGRLFKVLGFAHQRLSSLPGLDRAG</sequence>
<accession>A0A484H5U1</accession>
<evidence type="ECO:0000256" key="2">
    <source>
        <dbReference type="ARBA" id="ARBA00022603"/>
    </source>
</evidence>
<dbReference type="EMBL" id="LR026963">
    <property type="protein sequence ID" value="VBB68730.1"/>
    <property type="molecule type" value="Genomic_DNA"/>
</dbReference>
<dbReference type="Gene3D" id="3.40.50.12710">
    <property type="match status" value="1"/>
</dbReference>
<proteinExistence type="predicted"/>
<dbReference type="InterPro" id="IPR038375">
    <property type="entry name" value="NDUFAF7_sf"/>
</dbReference>
<organism evidence="5">
    <name type="scientific">invertebrate metagenome</name>
    <dbReference type="NCBI Taxonomy" id="1711999"/>
    <lineage>
        <taxon>unclassified sequences</taxon>
        <taxon>metagenomes</taxon>
        <taxon>organismal metagenomes</taxon>
    </lineage>
</organism>
<comment type="subcellular location">
    <subcellularLocation>
        <location evidence="1">Mitochondrion</location>
    </subcellularLocation>
</comment>
<dbReference type="SUPFAM" id="SSF53335">
    <property type="entry name" value="S-adenosyl-L-methionine-dependent methyltransferases"/>
    <property type="match status" value="1"/>
</dbReference>
<dbReference type="InterPro" id="IPR003788">
    <property type="entry name" value="NDUFAF7"/>
</dbReference>